<evidence type="ECO:0000256" key="2">
    <source>
        <dbReference type="ARBA" id="ARBA00007643"/>
    </source>
</evidence>
<protein>
    <recommendedName>
        <fullName evidence="7">Hepatocellular carcinoma-associated antigen 59</fullName>
    </recommendedName>
</protein>
<evidence type="ECO:0000256" key="1">
    <source>
        <dbReference type="ARBA" id="ARBA00004123"/>
    </source>
</evidence>
<feature type="compositionally biased region" description="Acidic residues" evidence="4">
    <location>
        <begin position="64"/>
        <end position="75"/>
    </location>
</feature>
<dbReference type="PANTHER" id="PTHR13486:SF2">
    <property type="entry name" value="SPLICING FACTOR C9ORF78"/>
    <property type="match status" value="1"/>
</dbReference>
<evidence type="ECO:0000313" key="6">
    <source>
        <dbReference type="Proteomes" id="UP000708148"/>
    </source>
</evidence>
<dbReference type="AlphaFoldDB" id="A0A8S1IPI4"/>
<evidence type="ECO:0000256" key="3">
    <source>
        <dbReference type="ARBA" id="ARBA00023242"/>
    </source>
</evidence>
<organism evidence="5 6">
    <name type="scientific">Ostreobium quekettii</name>
    <dbReference type="NCBI Taxonomy" id="121088"/>
    <lineage>
        <taxon>Eukaryota</taxon>
        <taxon>Viridiplantae</taxon>
        <taxon>Chlorophyta</taxon>
        <taxon>core chlorophytes</taxon>
        <taxon>Ulvophyceae</taxon>
        <taxon>TCBD clade</taxon>
        <taxon>Bryopsidales</taxon>
        <taxon>Ostreobineae</taxon>
        <taxon>Ostreobiaceae</taxon>
        <taxon>Ostreobium</taxon>
    </lineage>
</organism>
<dbReference type="EMBL" id="CAJHUC010000525">
    <property type="protein sequence ID" value="CAD7696672.1"/>
    <property type="molecule type" value="Genomic_DNA"/>
</dbReference>
<name>A0A8S1IPI4_9CHLO</name>
<dbReference type="Proteomes" id="UP000708148">
    <property type="component" value="Unassembled WGS sequence"/>
</dbReference>
<sequence>MPQQQRKYRKRKAAEEDGGEEAEDAAAFASERLKDTRVLQRRHKRKAGLDAEALNTGDNPKSADEDEAGNGPLEEDVAETLQAYVKAKSMRATGENEHMDRYVETAMAKHLGRDRVKGSGGDSDDEGMTAQEKREVELYEIPDSLKGNGMPNVVIPGLMTGITEVQLPMDVRLQNIEETENAKKKLLELSTKAAYRSVPADDDLPQSFKDTFEVKRSMFVPTFGRPMGGKGPSDDLV</sequence>
<comment type="subcellular location">
    <subcellularLocation>
        <location evidence="1">Nucleus</location>
    </subcellularLocation>
</comment>
<dbReference type="OrthoDB" id="5627at2759"/>
<dbReference type="GO" id="GO:0000398">
    <property type="term" value="P:mRNA splicing, via spliceosome"/>
    <property type="evidence" value="ECO:0007669"/>
    <property type="project" value="TreeGrafter"/>
</dbReference>
<evidence type="ECO:0008006" key="7">
    <source>
        <dbReference type="Google" id="ProtNLM"/>
    </source>
</evidence>
<dbReference type="InterPro" id="IPR010756">
    <property type="entry name" value="Tls1-like"/>
</dbReference>
<comment type="similarity">
    <text evidence="2">Belongs to the TLS1 family.</text>
</comment>
<evidence type="ECO:0000256" key="4">
    <source>
        <dbReference type="SAM" id="MobiDB-lite"/>
    </source>
</evidence>
<reference evidence="5" key="1">
    <citation type="submission" date="2020-12" db="EMBL/GenBank/DDBJ databases">
        <authorList>
            <person name="Iha C."/>
        </authorList>
    </citation>
    <scope>NUCLEOTIDE SEQUENCE</scope>
</reference>
<feature type="region of interest" description="Disordered" evidence="4">
    <location>
        <begin position="1"/>
        <end position="75"/>
    </location>
</feature>
<keyword evidence="3" id="KW-0539">Nucleus</keyword>
<feature type="compositionally biased region" description="Basic residues" evidence="4">
    <location>
        <begin position="1"/>
        <end position="12"/>
    </location>
</feature>
<accession>A0A8S1IPI4</accession>
<gene>
    <name evidence="5" type="ORF">OSTQU699_LOCUS2033</name>
</gene>
<dbReference type="Pfam" id="PF07052">
    <property type="entry name" value="Hep_59"/>
    <property type="match status" value="1"/>
</dbReference>
<keyword evidence="6" id="KW-1185">Reference proteome</keyword>
<proteinExistence type="inferred from homology"/>
<evidence type="ECO:0000313" key="5">
    <source>
        <dbReference type="EMBL" id="CAD7696672.1"/>
    </source>
</evidence>
<comment type="caution">
    <text evidence="5">The sequence shown here is derived from an EMBL/GenBank/DDBJ whole genome shotgun (WGS) entry which is preliminary data.</text>
</comment>
<dbReference type="PANTHER" id="PTHR13486">
    <property type="entry name" value="TELOMERE LENGTH AND SILENCING PROTEIN 1 TLS1 FAMILY MEMBER"/>
    <property type="match status" value="1"/>
</dbReference>
<dbReference type="GO" id="GO:0005681">
    <property type="term" value="C:spliceosomal complex"/>
    <property type="evidence" value="ECO:0007669"/>
    <property type="project" value="TreeGrafter"/>
</dbReference>